<dbReference type="PROSITE" id="PS51257">
    <property type="entry name" value="PROKAR_LIPOPROTEIN"/>
    <property type="match status" value="1"/>
</dbReference>
<feature type="transmembrane region" description="Helical" evidence="1">
    <location>
        <begin position="15"/>
        <end position="36"/>
    </location>
</feature>
<keyword evidence="3" id="KW-1185">Reference proteome</keyword>
<dbReference type="AlphaFoldDB" id="A0A517PP79"/>
<organism evidence="2 3">
    <name type="scientific">Gimesia chilikensis</name>
    <dbReference type="NCBI Taxonomy" id="2605989"/>
    <lineage>
        <taxon>Bacteria</taxon>
        <taxon>Pseudomonadati</taxon>
        <taxon>Planctomycetota</taxon>
        <taxon>Planctomycetia</taxon>
        <taxon>Planctomycetales</taxon>
        <taxon>Planctomycetaceae</taxon>
        <taxon>Gimesia</taxon>
    </lineage>
</organism>
<keyword evidence="1" id="KW-1133">Transmembrane helix</keyword>
<gene>
    <name evidence="2" type="ORF">HG66A1_29780</name>
</gene>
<accession>A0A517PP79</accession>
<keyword evidence="1" id="KW-0472">Membrane</keyword>
<evidence type="ECO:0000313" key="3">
    <source>
        <dbReference type="Proteomes" id="UP000320421"/>
    </source>
</evidence>
<dbReference type="Proteomes" id="UP000320421">
    <property type="component" value="Chromosome"/>
</dbReference>
<keyword evidence="1" id="KW-0812">Transmembrane</keyword>
<protein>
    <submittedName>
        <fullName evidence="2">Uncharacterized protein</fullName>
    </submittedName>
</protein>
<evidence type="ECO:0000256" key="1">
    <source>
        <dbReference type="SAM" id="Phobius"/>
    </source>
</evidence>
<proteinExistence type="predicted"/>
<sequence length="187" mass="20498">MISESDKPGSGCGSMLLGCAGLCLVGLVLVMFLLNLSSDEDANSKQGPGSIEEEFPAGTEERLRFEVQQALSSVKAARVTLENGELKIVITGKDASRAAPTEADFQIENTRILKGIHESGFNDFSTIELISFVPILDKFGNEKLLNVSTMVFDRPTLDQINWENFRHVDLTSIAADFTFHEVVNRSE</sequence>
<dbReference type="RefSeq" id="WP_145185066.1">
    <property type="nucleotide sequence ID" value="NZ_CP036266.1"/>
</dbReference>
<evidence type="ECO:0000313" key="2">
    <source>
        <dbReference type="EMBL" id="QDT21179.1"/>
    </source>
</evidence>
<reference evidence="2 3" key="1">
    <citation type="submission" date="2019-02" db="EMBL/GenBank/DDBJ databases">
        <title>Deep-cultivation of Planctomycetes and their phenomic and genomic characterization uncovers novel biology.</title>
        <authorList>
            <person name="Wiegand S."/>
            <person name="Jogler M."/>
            <person name="Boedeker C."/>
            <person name="Pinto D."/>
            <person name="Vollmers J."/>
            <person name="Rivas-Marin E."/>
            <person name="Kohn T."/>
            <person name="Peeters S.H."/>
            <person name="Heuer A."/>
            <person name="Rast P."/>
            <person name="Oberbeckmann S."/>
            <person name="Bunk B."/>
            <person name="Jeske O."/>
            <person name="Meyerdierks A."/>
            <person name="Storesund J.E."/>
            <person name="Kallscheuer N."/>
            <person name="Luecker S."/>
            <person name="Lage O.M."/>
            <person name="Pohl T."/>
            <person name="Merkel B.J."/>
            <person name="Hornburger P."/>
            <person name="Mueller R.-W."/>
            <person name="Bruemmer F."/>
            <person name="Labrenz M."/>
            <person name="Spormann A.M."/>
            <person name="Op den Camp H."/>
            <person name="Overmann J."/>
            <person name="Amann R."/>
            <person name="Jetten M.S.M."/>
            <person name="Mascher T."/>
            <person name="Medema M.H."/>
            <person name="Devos D.P."/>
            <person name="Kaster A.-K."/>
            <person name="Ovreas L."/>
            <person name="Rohde M."/>
            <person name="Galperin M.Y."/>
            <person name="Jogler C."/>
        </authorList>
    </citation>
    <scope>NUCLEOTIDE SEQUENCE [LARGE SCALE GENOMIC DNA]</scope>
    <source>
        <strain evidence="2 3">HG66A1</strain>
    </source>
</reference>
<name>A0A517PP79_9PLAN</name>
<dbReference type="EMBL" id="CP036266">
    <property type="protein sequence ID" value="QDT21179.1"/>
    <property type="molecule type" value="Genomic_DNA"/>
</dbReference>